<reference evidence="1" key="2">
    <citation type="submission" date="2021-04" db="EMBL/GenBank/DDBJ databases">
        <authorList>
            <person name="Gilroy R."/>
        </authorList>
    </citation>
    <scope>NUCLEOTIDE SEQUENCE</scope>
    <source>
        <strain evidence="1">ChiBcec18-1249</strain>
    </source>
</reference>
<protein>
    <submittedName>
        <fullName evidence="1">Uncharacterized protein</fullName>
    </submittedName>
</protein>
<evidence type="ECO:0000313" key="2">
    <source>
        <dbReference type="Proteomes" id="UP000823824"/>
    </source>
</evidence>
<gene>
    <name evidence="1" type="ORF">H9787_11590</name>
</gene>
<proteinExistence type="predicted"/>
<comment type="caution">
    <text evidence="1">The sequence shown here is derived from an EMBL/GenBank/DDBJ whole genome shotgun (WGS) entry which is preliminary data.</text>
</comment>
<dbReference type="Proteomes" id="UP000823824">
    <property type="component" value="Unassembled WGS sequence"/>
</dbReference>
<name>A0A9D2LLK2_9FIRM</name>
<evidence type="ECO:0000313" key="1">
    <source>
        <dbReference type="EMBL" id="HJB14335.1"/>
    </source>
</evidence>
<dbReference type="EMBL" id="DWZJ01000106">
    <property type="protein sequence ID" value="HJB14335.1"/>
    <property type="molecule type" value="Genomic_DNA"/>
</dbReference>
<accession>A0A9D2LLK2</accession>
<reference evidence="1" key="1">
    <citation type="journal article" date="2021" name="PeerJ">
        <title>Extensive microbial diversity within the chicken gut microbiome revealed by metagenomics and culture.</title>
        <authorList>
            <person name="Gilroy R."/>
            <person name="Ravi A."/>
            <person name="Getino M."/>
            <person name="Pursley I."/>
            <person name="Horton D.L."/>
            <person name="Alikhan N.F."/>
            <person name="Baker D."/>
            <person name="Gharbi K."/>
            <person name="Hall N."/>
            <person name="Watson M."/>
            <person name="Adriaenssens E.M."/>
            <person name="Foster-Nyarko E."/>
            <person name="Jarju S."/>
            <person name="Secka A."/>
            <person name="Antonio M."/>
            <person name="Oren A."/>
            <person name="Chaudhuri R.R."/>
            <person name="La Ragione R."/>
            <person name="Hildebrand F."/>
            <person name="Pallen M.J."/>
        </authorList>
    </citation>
    <scope>NUCLEOTIDE SEQUENCE</scope>
    <source>
        <strain evidence="1">ChiBcec18-1249</strain>
    </source>
</reference>
<organism evidence="1 2">
    <name type="scientific">Candidatus Oscillibacter excrementigallinarum</name>
    <dbReference type="NCBI Taxonomy" id="2838716"/>
    <lineage>
        <taxon>Bacteria</taxon>
        <taxon>Bacillati</taxon>
        <taxon>Bacillota</taxon>
        <taxon>Clostridia</taxon>
        <taxon>Eubacteriales</taxon>
        <taxon>Oscillospiraceae</taxon>
        <taxon>Oscillibacter</taxon>
    </lineage>
</organism>
<sequence>MSESSGFFISQGGDRKYTTDWLAKYINALVTTGVYNDECGVTAGTGMTVSVAAGRAWIEGYLYLLDAPKALIISNADASNGRKDIVVLRLDLTTRTITVLVVEGTPSATPAAPAITRTADVYDLELAEISIPAGTSAITQALITDKRLDDTVCGITVSTVQHIPTASFLEQMLAEFNDWFLDVKGQLSTDVAGNLLQMIQALSYTIEFEAGDWTVGDSECTITIPAITHGMAGDVVDCKAFALVSGVYEAGAWAAFETYATIDASNVITLHYPGSSGYAGRAVLSAYETNPLA</sequence>
<dbReference type="AlphaFoldDB" id="A0A9D2LLK2"/>